<dbReference type="GO" id="GO:0031071">
    <property type="term" value="F:cysteine desulfurase activity"/>
    <property type="evidence" value="ECO:0007669"/>
    <property type="project" value="UniProtKB-EC"/>
</dbReference>
<dbReference type="RefSeq" id="WP_188551936.1">
    <property type="nucleotide sequence ID" value="NZ_BMFY01000019.1"/>
</dbReference>
<dbReference type="Gene3D" id="3.40.640.10">
    <property type="entry name" value="Type I PLP-dependent aspartate aminotransferase-like (Major domain)"/>
    <property type="match status" value="1"/>
</dbReference>
<dbReference type="InterPro" id="IPR015424">
    <property type="entry name" value="PyrdxlP-dep_Trfase"/>
</dbReference>
<dbReference type="FunFam" id="3.40.640.10:FF:000084">
    <property type="entry name" value="IscS-like cysteine desulfurase"/>
    <property type="match status" value="1"/>
</dbReference>
<evidence type="ECO:0000259" key="9">
    <source>
        <dbReference type="Pfam" id="PF00266"/>
    </source>
</evidence>
<evidence type="ECO:0000256" key="2">
    <source>
        <dbReference type="ARBA" id="ARBA00006490"/>
    </source>
</evidence>
<dbReference type="PANTHER" id="PTHR11601:SF34">
    <property type="entry name" value="CYSTEINE DESULFURASE"/>
    <property type="match status" value="1"/>
</dbReference>
<evidence type="ECO:0000256" key="1">
    <source>
        <dbReference type="ARBA" id="ARBA00001933"/>
    </source>
</evidence>
<keyword evidence="3" id="KW-0808">Transferase</keyword>
<evidence type="ECO:0000256" key="6">
    <source>
        <dbReference type="ARBA" id="ARBA00023004"/>
    </source>
</evidence>
<dbReference type="InterPro" id="IPR015422">
    <property type="entry name" value="PyrdxlP-dep_Trfase_small"/>
</dbReference>
<evidence type="ECO:0000313" key="10">
    <source>
        <dbReference type="EMBL" id="GGA27040.1"/>
    </source>
</evidence>
<comment type="caution">
    <text evidence="10">The sequence shown here is derived from an EMBL/GenBank/DDBJ whole genome shotgun (WGS) entry which is preliminary data.</text>
</comment>
<dbReference type="PANTHER" id="PTHR11601">
    <property type="entry name" value="CYSTEINE DESULFURYLASE FAMILY MEMBER"/>
    <property type="match status" value="1"/>
</dbReference>
<dbReference type="PIRSF" id="PIRSF005572">
    <property type="entry name" value="NifS"/>
    <property type="match status" value="1"/>
</dbReference>
<reference evidence="10" key="1">
    <citation type="journal article" date="2014" name="Int. J. Syst. Evol. Microbiol.">
        <title>Complete genome sequence of Corynebacterium casei LMG S-19264T (=DSM 44701T), isolated from a smear-ripened cheese.</title>
        <authorList>
            <consortium name="US DOE Joint Genome Institute (JGI-PGF)"/>
            <person name="Walter F."/>
            <person name="Albersmeier A."/>
            <person name="Kalinowski J."/>
            <person name="Ruckert C."/>
        </authorList>
    </citation>
    <scope>NUCLEOTIDE SEQUENCE</scope>
    <source>
        <strain evidence="10">CGMCC 1.12785</strain>
    </source>
</reference>
<comment type="similarity">
    <text evidence="2">Belongs to the class-V pyridoxal-phosphate-dependent aminotransferase family. NifS/IscS subfamily.</text>
</comment>
<evidence type="ECO:0000256" key="4">
    <source>
        <dbReference type="ARBA" id="ARBA00022723"/>
    </source>
</evidence>
<dbReference type="Pfam" id="PF00266">
    <property type="entry name" value="Aminotran_5"/>
    <property type="match status" value="1"/>
</dbReference>
<keyword evidence="4" id="KW-0479">Metal-binding</keyword>
<evidence type="ECO:0000256" key="3">
    <source>
        <dbReference type="ARBA" id="ARBA00022679"/>
    </source>
</evidence>
<reference evidence="10" key="2">
    <citation type="submission" date="2020-09" db="EMBL/GenBank/DDBJ databases">
        <authorList>
            <person name="Sun Q."/>
            <person name="Zhou Y."/>
        </authorList>
    </citation>
    <scope>NUCLEOTIDE SEQUENCE</scope>
    <source>
        <strain evidence="10">CGMCC 1.12785</strain>
    </source>
</reference>
<organism evidence="10 11">
    <name type="scientific">Sediminivirga luteola</name>
    <dbReference type="NCBI Taxonomy" id="1774748"/>
    <lineage>
        <taxon>Bacteria</taxon>
        <taxon>Bacillati</taxon>
        <taxon>Actinomycetota</taxon>
        <taxon>Actinomycetes</taxon>
        <taxon>Micrococcales</taxon>
        <taxon>Brevibacteriaceae</taxon>
        <taxon>Sediminivirga</taxon>
    </lineage>
</organism>
<protein>
    <submittedName>
        <fullName evidence="10">Cysteine desulfurase</fullName>
    </submittedName>
</protein>
<comment type="cofactor">
    <cofactor evidence="1">
        <name>pyridoxal 5'-phosphate</name>
        <dbReference type="ChEBI" id="CHEBI:597326"/>
    </cofactor>
</comment>
<proteinExistence type="inferred from homology"/>
<dbReference type="Gene3D" id="3.90.1150.10">
    <property type="entry name" value="Aspartate Aminotransferase, domain 1"/>
    <property type="match status" value="1"/>
</dbReference>
<keyword evidence="6" id="KW-0408">Iron</keyword>
<evidence type="ECO:0000313" key="11">
    <source>
        <dbReference type="Proteomes" id="UP000616114"/>
    </source>
</evidence>
<dbReference type="EMBL" id="BMFY01000019">
    <property type="protein sequence ID" value="GGA27040.1"/>
    <property type="molecule type" value="Genomic_DNA"/>
</dbReference>
<dbReference type="AlphaFoldDB" id="A0A8J2U110"/>
<accession>A0A8J2U110</accession>
<keyword evidence="11" id="KW-1185">Reference proteome</keyword>
<dbReference type="Proteomes" id="UP000616114">
    <property type="component" value="Unassembled WGS sequence"/>
</dbReference>
<dbReference type="InterPro" id="IPR016454">
    <property type="entry name" value="Cysteine_dSase"/>
</dbReference>
<keyword evidence="7" id="KW-0411">Iron-sulfur</keyword>
<gene>
    <name evidence="10" type="ORF">GCM10011333_32330</name>
</gene>
<dbReference type="SUPFAM" id="SSF53383">
    <property type="entry name" value="PLP-dependent transferases"/>
    <property type="match status" value="1"/>
</dbReference>
<dbReference type="InterPro" id="IPR015421">
    <property type="entry name" value="PyrdxlP-dep_Trfase_major"/>
</dbReference>
<evidence type="ECO:0000256" key="5">
    <source>
        <dbReference type="ARBA" id="ARBA00022898"/>
    </source>
</evidence>
<keyword evidence="5" id="KW-0663">Pyridoxal phosphate</keyword>
<name>A0A8J2U110_9MICO</name>
<dbReference type="InterPro" id="IPR000192">
    <property type="entry name" value="Aminotrans_V_dom"/>
</dbReference>
<evidence type="ECO:0000256" key="8">
    <source>
        <dbReference type="ARBA" id="ARBA00050776"/>
    </source>
</evidence>
<comment type="catalytic activity">
    <reaction evidence="8">
        <text>(sulfur carrier)-H + L-cysteine = (sulfur carrier)-SH + L-alanine</text>
        <dbReference type="Rhea" id="RHEA:43892"/>
        <dbReference type="Rhea" id="RHEA-COMP:14737"/>
        <dbReference type="Rhea" id="RHEA-COMP:14739"/>
        <dbReference type="ChEBI" id="CHEBI:29917"/>
        <dbReference type="ChEBI" id="CHEBI:35235"/>
        <dbReference type="ChEBI" id="CHEBI:57972"/>
        <dbReference type="ChEBI" id="CHEBI:64428"/>
        <dbReference type="EC" id="2.8.1.7"/>
    </reaction>
</comment>
<evidence type="ECO:0000256" key="7">
    <source>
        <dbReference type="ARBA" id="ARBA00023014"/>
    </source>
</evidence>
<feature type="domain" description="Aminotransferase class V" evidence="9">
    <location>
        <begin position="2"/>
        <end position="360"/>
    </location>
</feature>
<dbReference type="GO" id="GO:0046872">
    <property type="term" value="F:metal ion binding"/>
    <property type="evidence" value="ECO:0007669"/>
    <property type="project" value="UniProtKB-KW"/>
</dbReference>
<dbReference type="GO" id="GO:0051536">
    <property type="term" value="F:iron-sulfur cluster binding"/>
    <property type="evidence" value="ECO:0007669"/>
    <property type="project" value="UniProtKB-KW"/>
</dbReference>
<sequence>MIYLDEAATAPVRREALEAAWPYLTAEFGNPSSVHTVGEAARAGLERARADVARLLGARAGEILFTSGGTEADNAAVKGIALASARGRHVIVSAVEHPAVLEAAEFLGRFGGEVTRLPVDADGLVAPEALDAAIRPDTAVISIQHANSEIGTIQPVEELARIASRHGVPLHVDAVQSAGTLPLDMRALGVQALTISGHKLGAPKGVGALYLPLRVPFEPLIHGGAQQRGRRSGTEDPAGAVALAAALEASCRDAATQGEALAARRDRFIGAVLEQVPGARLTGARHRRLPGHASFVFPGLSGESVLLELEARGIVCSSGSACAAGSDEPSHVLLSLGLEPDVARTAVRFTFGHRVPESDLMRAASELARIVPAMHR</sequence>